<feature type="compositionally biased region" description="Basic and acidic residues" evidence="1">
    <location>
        <begin position="382"/>
        <end position="392"/>
    </location>
</feature>
<feature type="compositionally biased region" description="Low complexity" evidence="1">
    <location>
        <begin position="653"/>
        <end position="662"/>
    </location>
</feature>
<proteinExistence type="predicted"/>
<feature type="compositionally biased region" description="Polar residues" evidence="1">
    <location>
        <begin position="393"/>
        <end position="403"/>
    </location>
</feature>
<organism evidence="2 3">
    <name type="scientific">Symbiodinium natans</name>
    <dbReference type="NCBI Taxonomy" id="878477"/>
    <lineage>
        <taxon>Eukaryota</taxon>
        <taxon>Sar</taxon>
        <taxon>Alveolata</taxon>
        <taxon>Dinophyceae</taxon>
        <taxon>Suessiales</taxon>
        <taxon>Symbiodiniaceae</taxon>
        <taxon>Symbiodinium</taxon>
    </lineage>
</organism>
<comment type="caution">
    <text evidence="2">The sequence shown here is derived from an EMBL/GenBank/DDBJ whole genome shotgun (WGS) entry which is preliminary data.</text>
</comment>
<gene>
    <name evidence="2" type="ORF">SNAT2548_LOCUS16624</name>
</gene>
<accession>A0A812NQZ3</accession>
<feature type="compositionally biased region" description="Basic and acidic residues" evidence="1">
    <location>
        <begin position="675"/>
        <end position="684"/>
    </location>
</feature>
<evidence type="ECO:0000313" key="2">
    <source>
        <dbReference type="EMBL" id="CAE7317011.1"/>
    </source>
</evidence>
<keyword evidence="3" id="KW-1185">Reference proteome</keyword>
<dbReference type="OrthoDB" id="10416349at2759"/>
<feature type="compositionally biased region" description="Basic and acidic residues" evidence="1">
    <location>
        <begin position="406"/>
        <end position="551"/>
    </location>
</feature>
<feature type="compositionally biased region" description="Acidic residues" evidence="1">
    <location>
        <begin position="307"/>
        <end position="325"/>
    </location>
</feature>
<feature type="compositionally biased region" description="Gly residues" evidence="1">
    <location>
        <begin position="599"/>
        <end position="611"/>
    </location>
</feature>
<name>A0A812NQZ3_9DINO</name>
<dbReference type="AlphaFoldDB" id="A0A812NQZ3"/>
<feature type="compositionally biased region" description="Basic and acidic residues" evidence="1">
    <location>
        <begin position="363"/>
        <end position="374"/>
    </location>
</feature>
<feature type="compositionally biased region" description="Low complexity" evidence="1">
    <location>
        <begin position="707"/>
        <end position="716"/>
    </location>
</feature>
<feature type="compositionally biased region" description="Basic and acidic residues" evidence="1">
    <location>
        <begin position="329"/>
        <end position="355"/>
    </location>
</feature>
<feature type="compositionally biased region" description="Low complexity" evidence="1">
    <location>
        <begin position="587"/>
        <end position="598"/>
    </location>
</feature>
<dbReference type="EMBL" id="CAJNDS010002086">
    <property type="protein sequence ID" value="CAE7317011.1"/>
    <property type="molecule type" value="Genomic_DNA"/>
</dbReference>
<evidence type="ECO:0000256" key="1">
    <source>
        <dbReference type="SAM" id="MobiDB-lite"/>
    </source>
</evidence>
<feature type="compositionally biased region" description="Gly residues" evidence="1">
    <location>
        <begin position="641"/>
        <end position="652"/>
    </location>
</feature>
<protein>
    <submittedName>
        <fullName evidence="2">Uncharacterized protein</fullName>
    </submittedName>
</protein>
<reference evidence="2" key="1">
    <citation type="submission" date="2021-02" db="EMBL/GenBank/DDBJ databases">
        <authorList>
            <person name="Dougan E. K."/>
            <person name="Rhodes N."/>
            <person name="Thang M."/>
            <person name="Chan C."/>
        </authorList>
    </citation>
    <scope>NUCLEOTIDE SEQUENCE</scope>
</reference>
<dbReference type="Proteomes" id="UP000604046">
    <property type="component" value="Unassembled WGS sequence"/>
</dbReference>
<sequence>MTDSTESFIFTLAKPSQPAVVQAKRDIVKDQVVECKFKGEWLEATVLEVSTWSADSDDEDETDGRTVKVRFARDGTESTVLAPNVREHLDPEEAQERERQAQRAAAKELIIISPQADKRREATLLLAATLEAKFPGSFNAGELEAPDGIAVSALAGDMSALSGKDGPDLLRRLGTAAHCALVPGENSVYLAGTTPLDCTRGESFVRPFLTDPNLVTSGASTEPQVATEVDSIEDMYVSNLYIAKDKQKNLPARVLSTVADKHGVVAFFDDAATLGVEDSVRLNVLCWEPERRHSAMEMVKELQDTEPPPEEEPWQAEEQKEEDQNESWNDDKKRKWEDEGNESWDNKKKKDDWSGDKGSWGGDQKKDWNDKSWDKGNSGGGWEKEKKNDWDNKASSSWENGNSGKRKWDSQESGNDKWSKDQGAKSWEKQDWKSGGKDDWKSGGGKEDWKSGGKDDWKSGGKDDWKSGGKDDWKSAGKDDWKSAGKDDWKSAGKDDWKSGGKDDWKSAGKDDWKSGGKDDWKNNQAHGKDDWGQKKQEWGKQDNWNKKDDWGGGQKQQDNWNKKDDWSGGGGGQKQDWKKDQGGGNQNQSWQKQQDWKQGGGGGGGGGGQWGNNDQTSAWGGGGGNKKQPTWQAPAQEASWGGGQQGDGGWGTSSSSGSQRWPQEQKRQAPTWQSHEDNKRQRSDAGSGYGASQNDQRQRPVTAYSAPWRGAGRPAPAREEYVNVHADSRGRQRPDEILAQMGKQPDSIDDWKNVQHIVFPGAEALPRNWIRVWSKKHGCEYYLRLEDNHATFEISDVFA</sequence>
<evidence type="ECO:0000313" key="3">
    <source>
        <dbReference type="Proteomes" id="UP000604046"/>
    </source>
</evidence>
<feature type="region of interest" description="Disordered" evidence="1">
    <location>
        <begin position="299"/>
        <end position="718"/>
    </location>
</feature>